<dbReference type="AlphaFoldDB" id="F8PLB7"/>
<reference evidence="3" key="1">
    <citation type="journal article" date="2011" name="Science">
        <title>The plant cell wall-decomposing machinery underlies the functional diversity of forest fungi.</title>
        <authorList>
            <person name="Eastwood D.C."/>
            <person name="Floudas D."/>
            <person name="Binder M."/>
            <person name="Majcherczyk A."/>
            <person name="Schneider P."/>
            <person name="Aerts A."/>
            <person name="Asiegbu F.O."/>
            <person name="Baker S.E."/>
            <person name="Barry K."/>
            <person name="Bendiksby M."/>
            <person name="Blumentritt M."/>
            <person name="Coutinho P.M."/>
            <person name="Cullen D."/>
            <person name="de Vries R.P."/>
            <person name="Gathman A."/>
            <person name="Goodell B."/>
            <person name="Henrissat B."/>
            <person name="Ihrmark K."/>
            <person name="Kauserud H."/>
            <person name="Kohler A."/>
            <person name="LaButti K."/>
            <person name="Lapidus A."/>
            <person name="Lavin J.L."/>
            <person name="Lee Y.-H."/>
            <person name="Lindquist E."/>
            <person name="Lilly W."/>
            <person name="Lucas S."/>
            <person name="Morin E."/>
            <person name="Murat C."/>
            <person name="Oguiza J.A."/>
            <person name="Park J."/>
            <person name="Pisabarro A.G."/>
            <person name="Riley R."/>
            <person name="Rosling A."/>
            <person name="Salamov A."/>
            <person name="Schmidt O."/>
            <person name="Schmutz J."/>
            <person name="Skrede I."/>
            <person name="Stenlid J."/>
            <person name="Wiebenga A."/>
            <person name="Xie X."/>
            <person name="Kuees U."/>
            <person name="Hibbett D.S."/>
            <person name="Hoffmeister D."/>
            <person name="Hoegberg N."/>
            <person name="Martin F."/>
            <person name="Grigoriev I.V."/>
            <person name="Watkinson S.C."/>
        </authorList>
    </citation>
    <scope>NUCLEOTIDE SEQUENCE [LARGE SCALE GENOMIC DNA]</scope>
    <source>
        <strain evidence="3">strain S7.3</strain>
    </source>
</reference>
<dbReference type="Proteomes" id="UP000008063">
    <property type="component" value="Unassembled WGS sequence"/>
</dbReference>
<evidence type="ECO:0000256" key="1">
    <source>
        <dbReference type="SAM" id="MobiDB-lite"/>
    </source>
</evidence>
<protein>
    <submittedName>
        <fullName evidence="2">Uncharacterized protein</fullName>
    </submittedName>
</protein>
<evidence type="ECO:0000313" key="2">
    <source>
        <dbReference type="EMBL" id="EGO04025.1"/>
    </source>
</evidence>
<gene>
    <name evidence="2" type="ORF">SERLA73DRAFT_69817</name>
</gene>
<name>F8PLB7_SERL3</name>
<dbReference type="InParanoid" id="F8PLB7"/>
<accession>F8PLB7</accession>
<evidence type="ECO:0000313" key="3">
    <source>
        <dbReference type="Proteomes" id="UP000008063"/>
    </source>
</evidence>
<dbReference type="EMBL" id="GL945475">
    <property type="protein sequence ID" value="EGO04025.1"/>
    <property type="molecule type" value="Genomic_DNA"/>
</dbReference>
<dbReference type="HOGENOM" id="CLU_2172615_0_0_1"/>
<sequence>MGAAVPRISVFGAVNKRQPTKNHTVCTQPPSSSSLSCARRRSSPENPTFKRHNIITGVTRFTRDLENKAIRVTSNSELGPSHNSHIDPSCQRLRAMLPISRLRPDTKDKL</sequence>
<keyword evidence="3" id="KW-1185">Reference proteome</keyword>
<organism evidence="3">
    <name type="scientific">Serpula lacrymans var. lacrymans (strain S7.3)</name>
    <name type="common">Dry rot fungus</name>
    <dbReference type="NCBI Taxonomy" id="936435"/>
    <lineage>
        <taxon>Eukaryota</taxon>
        <taxon>Fungi</taxon>
        <taxon>Dikarya</taxon>
        <taxon>Basidiomycota</taxon>
        <taxon>Agaricomycotina</taxon>
        <taxon>Agaricomycetes</taxon>
        <taxon>Agaricomycetidae</taxon>
        <taxon>Boletales</taxon>
        <taxon>Coniophorineae</taxon>
        <taxon>Serpulaceae</taxon>
        <taxon>Serpula</taxon>
    </lineage>
</organism>
<feature type="region of interest" description="Disordered" evidence="1">
    <location>
        <begin position="14"/>
        <end position="50"/>
    </location>
</feature>
<proteinExistence type="predicted"/>